<evidence type="ECO:0000313" key="2">
    <source>
        <dbReference type="Proteomes" id="UP000282876"/>
    </source>
</evidence>
<keyword evidence="2" id="KW-1185">Reference proteome</keyword>
<protein>
    <submittedName>
        <fullName evidence="1">Uncharacterized protein</fullName>
    </submittedName>
</protein>
<comment type="caution">
    <text evidence="1">The sequence shown here is derived from an EMBL/GenBank/DDBJ whole genome shotgun (WGS) entry which is preliminary data.</text>
</comment>
<evidence type="ECO:0000313" key="1">
    <source>
        <dbReference type="EMBL" id="RVD91375.1"/>
    </source>
</evidence>
<sequence length="218" mass="26201">MLINFFLLFKFMNNTIVPQINTMQNNIDDDKTKQILPETGNLELEENFLKIGGFIKKYLNLANDALNSEKLSNFRYNIIEKITKVFTYYSLDLIGLRLFTEIEVILDTFRRRMNEFEKKYDKIHSKKVPLKEKYLKALNEIFKEDIDFELFQAWRMKMGDDFINKLDKKLENIKDTKVKEDLKRALVNTYNYGYSYITFIKDFMETYHNIRSSLVKIK</sequence>
<gene>
    <name evidence="1" type="ORF">TUBRATIS_21760</name>
</gene>
<name>A0A437AJP1_9MICR</name>
<dbReference type="VEuPathDB" id="MicrosporidiaDB:TUBRATIS_21760"/>
<dbReference type="EMBL" id="RCSS01000550">
    <property type="protein sequence ID" value="RVD91375.1"/>
    <property type="molecule type" value="Genomic_DNA"/>
</dbReference>
<proteinExistence type="predicted"/>
<reference evidence="1 2" key="1">
    <citation type="submission" date="2018-10" db="EMBL/GenBank/DDBJ databases">
        <title>Draft genome sequence of the microsporidian Tubulinosema ratisbonensis.</title>
        <authorList>
            <person name="Polonais V."/>
            <person name="Peyretaillade E."/>
            <person name="Niehus S."/>
            <person name="Wawrzyniak I."/>
            <person name="Franchet A."/>
            <person name="Gaspin C."/>
            <person name="Reichstadt M."/>
            <person name="Belser C."/>
            <person name="Labadie K."/>
            <person name="Delbac F."/>
            <person name="Ferrandon D."/>
        </authorList>
    </citation>
    <scope>NUCLEOTIDE SEQUENCE [LARGE SCALE GENOMIC DNA]</scope>
    <source>
        <strain evidence="1 2">Franzen</strain>
    </source>
</reference>
<dbReference type="Proteomes" id="UP000282876">
    <property type="component" value="Unassembled WGS sequence"/>
</dbReference>
<accession>A0A437AJP1</accession>
<organism evidence="1 2">
    <name type="scientific">Tubulinosema ratisbonensis</name>
    <dbReference type="NCBI Taxonomy" id="291195"/>
    <lineage>
        <taxon>Eukaryota</taxon>
        <taxon>Fungi</taxon>
        <taxon>Fungi incertae sedis</taxon>
        <taxon>Microsporidia</taxon>
        <taxon>Tubulinosematoidea</taxon>
        <taxon>Tubulinosematidae</taxon>
        <taxon>Tubulinosema</taxon>
    </lineage>
</organism>
<dbReference type="AlphaFoldDB" id="A0A437AJP1"/>